<dbReference type="AlphaFoldDB" id="A0A6C0AX64"/>
<proteinExistence type="predicted"/>
<feature type="domain" description="DUF5872" evidence="1">
    <location>
        <begin position="4"/>
        <end position="116"/>
    </location>
</feature>
<dbReference type="EMBL" id="MN738772">
    <property type="protein sequence ID" value="QHS84073.1"/>
    <property type="molecule type" value="Genomic_DNA"/>
</dbReference>
<organism evidence="2">
    <name type="scientific">viral metagenome</name>
    <dbReference type="NCBI Taxonomy" id="1070528"/>
    <lineage>
        <taxon>unclassified sequences</taxon>
        <taxon>metagenomes</taxon>
        <taxon>organismal metagenomes</taxon>
    </lineage>
</organism>
<protein>
    <recommendedName>
        <fullName evidence="1">DUF5872 domain-containing protein</fullName>
    </recommendedName>
</protein>
<evidence type="ECO:0000259" key="1">
    <source>
        <dbReference type="Pfam" id="PF19197"/>
    </source>
</evidence>
<name>A0A6C0AX64_9ZZZZ</name>
<reference evidence="2" key="1">
    <citation type="journal article" date="2020" name="Nature">
        <title>Giant virus diversity and host interactions through global metagenomics.</title>
        <authorList>
            <person name="Schulz F."/>
            <person name="Roux S."/>
            <person name="Paez-Espino D."/>
            <person name="Jungbluth S."/>
            <person name="Walsh D.A."/>
            <person name="Denef V.J."/>
            <person name="McMahon K.D."/>
            <person name="Konstantinidis K.T."/>
            <person name="Eloe-Fadrosh E.A."/>
            <person name="Kyrpides N.C."/>
            <person name="Woyke T."/>
        </authorList>
    </citation>
    <scope>NUCLEOTIDE SEQUENCE</scope>
    <source>
        <strain evidence="2">GVMAG-S-ERX555965-48</strain>
    </source>
</reference>
<evidence type="ECO:0000313" key="2">
    <source>
        <dbReference type="EMBL" id="QHS84073.1"/>
    </source>
</evidence>
<dbReference type="PANTHER" id="PTHR37948">
    <property type="entry name" value="ZGC:113208"/>
    <property type="match status" value="1"/>
</dbReference>
<accession>A0A6C0AX64</accession>
<dbReference type="PANTHER" id="PTHR37948:SF1">
    <property type="entry name" value="BLL5189 PROTEIN"/>
    <property type="match status" value="1"/>
</dbReference>
<sequence length="454" mass="54067">MPEPVDKKLYNKVKDIVYIKIPKHSAYRSGIVVQQYKKKFSQKYGNKKSPYKGNKTRKNGISRWFDERWTNQRGEIGYKNKNDVYRPSIRITKNTPTTFSELNKKQIKRARTEKYRKGRVGRFKKGGGIATSKVKKYTPPTKNTRKIKKVKFNEDPISIKWSQSPRDEEDFYYSSDKNIKAKKIKPRKEIIKNKRLRQTAKVKYENRRQEEDLIDMMLGKIPLYPINKIGGKWSLKYKKSINCKNPKGFSQKQHCKYGRKKGGATTQKRKSNGVIVFKDYPDFTPNLTPREIFKLGSFGGTYWRPIKSKFFKNTLRNYHKKYPESWWKGIPKEDLVSPDYDNSKNKYKVKVGLSLEYWESHDWIKKTSPYGWMNWYCDFYNGKRSSDDKRQITRWKQLTGPNGRFRKFLVTQILKKGGNWNDTTSSPKIRQVLQHWGYKLTKMDFDKEIKLRHN</sequence>
<dbReference type="InterPro" id="IPR043803">
    <property type="entry name" value="DUF5872"/>
</dbReference>
<dbReference type="Pfam" id="PF19197">
    <property type="entry name" value="DUF5872"/>
    <property type="match status" value="1"/>
</dbReference>